<sequence>MLQRSLTALVGIPVLVGAIWLGAPWLTVLVIAAGLAAIRELYRITPMGVGPLPFVLGAAWVAALLSGAQAASGRDNFLIISGGVMAAGSFAALLWFIAFYRGEESFGRKRFPVGFSYLVFGPVYVGFLLAHALMLREITGSDAAISETDAVPHLGRSWLLFALLTTFAVDTGAYLVGRTVGRRPMVPSISPNKTWEGSIGGFASAVGAALALGLVFDLGVSVWQQAVIGAVIGVVAQWGDLIGSKLKRIADVEDAGSIIPGHGGILDRLDSILLTIPAVYYLLVAVVTP</sequence>
<keyword evidence="3" id="KW-0444">Lipid biosynthesis</keyword>
<dbReference type="GO" id="GO:0016024">
    <property type="term" value="P:CDP-diacylglycerol biosynthetic process"/>
    <property type="evidence" value="ECO:0007669"/>
    <property type="project" value="TreeGrafter"/>
</dbReference>
<dbReference type="AlphaFoldDB" id="A0A160V7U6"/>
<accession>A0A160V7U6</accession>
<dbReference type="Pfam" id="PF01148">
    <property type="entry name" value="CTP_transf_1"/>
    <property type="match status" value="1"/>
</dbReference>
<feature type="transmembrane region" description="Helical" evidence="12">
    <location>
        <begin position="111"/>
        <end position="135"/>
    </location>
</feature>
<dbReference type="PANTHER" id="PTHR46382:SF1">
    <property type="entry name" value="PHOSPHATIDATE CYTIDYLYLTRANSFERASE"/>
    <property type="match status" value="1"/>
</dbReference>
<dbReference type="EMBL" id="FAXA01000159">
    <property type="protein sequence ID" value="CUV01984.1"/>
    <property type="molecule type" value="Genomic_DNA"/>
</dbReference>
<keyword evidence="11" id="KW-1208">Phospholipid metabolism</keyword>
<evidence type="ECO:0000256" key="5">
    <source>
        <dbReference type="ARBA" id="ARBA00022692"/>
    </source>
</evidence>
<evidence type="ECO:0000256" key="3">
    <source>
        <dbReference type="ARBA" id="ARBA00022516"/>
    </source>
</evidence>
<evidence type="ECO:0000256" key="1">
    <source>
        <dbReference type="ARBA" id="ARBA00004651"/>
    </source>
</evidence>
<dbReference type="GO" id="GO:0004605">
    <property type="term" value="F:phosphatidate cytidylyltransferase activity"/>
    <property type="evidence" value="ECO:0007669"/>
    <property type="project" value="UniProtKB-EC"/>
</dbReference>
<feature type="transmembrane region" description="Helical" evidence="12">
    <location>
        <begin position="197"/>
        <end position="216"/>
    </location>
</feature>
<evidence type="ECO:0000256" key="7">
    <source>
        <dbReference type="ARBA" id="ARBA00022989"/>
    </source>
</evidence>
<comment type="subcellular location">
    <subcellularLocation>
        <location evidence="1">Cell membrane</location>
        <topology evidence="1">Multi-pass membrane protein</topology>
    </subcellularLocation>
</comment>
<keyword evidence="9 12" id="KW-0472">Membrane</keyword>
<evidence type="ECO:0000256" key="4">
    <source>
        <dbReference type="ARBA" id="ARBA00022679"/>
    </source>
</evidence>
<proteinExistence type="predicted"/>
<evidence type="ECO:0000256" key="9">
    <source>
        <dbReference type="ARBA" id="ARBA00023136"/>
    </source>
</evidence>
<evidence type="ECO:0000256" key="11">
    <source>
        <dbReference type="ARBA" id="ARBA00023264"/>
    </source>
</evidence>
<keyword evidence="10" id="KW-0594">Phospholipid biosynthesis</keyword>
<evidence type="ECO:0000256" key="2">
    <source>
        <dbReference type="ARBA" id="ARBA00022475"/>
    </source>
</evidence>
<evidence type="ECO:0000256" key="10">
    <source>
        <dbReference type="ARBA" id="ARBA00023209"/>
    </source>
</evidence>
<feature type="transmembrane region" description="Helical" evidence="12">
    <location>
        <begin position="12"/>
        <end position="38"/>
    </location>
</feature>
<feature type="transmembrane region" description="Helical" evidence="12">
    <location>
        <begin position="155"/>
        <end position="176"/>
    </location>
</feature>
<evidence type="ECO:0000256" key="6">
    <source>
        <dbReference type="ARBA" id="ARBA00022695"/>
    </source>
</evidence>
<feature type="transmembrane region" description="Helical" evidence="12">
    <location>
        <begin position="77"/>
        <end position="99"/>
    </location>
</feature>
<name>A0A160V7U6_9ZZZZ</name>
<evidence type="ECO:0000313" key="13">
    <source>
        <dbReference type="EMBL" id="CUV01984.1"/>
    </source>
</evidence>
<keyword evidence="4 13" id="KW-0808">Transferase</keyword>
<dbReference type="EC" id="2.7.7.41" evidence="13"/>
<reference evidence="13" key="1">
    <citation type="submission" date="2015-10" db="EMBL/GenBank/DDBJ databases">
        <authorList>
            <person name="Gilbert D.G."/>
        </authorList>
    </citation>
    <scope>NUCLEOTIDE SEQUENCE</scope>
</reference>
<keyword evidence="2" id="KW-1003">Cell membrane</keyword>
<evidence type="ECO:0000256" key="12">
    <source>
        <dbReference type="SAM" id="Phobius"/>
    </source>
</evidence>
<feature type="transmembrane region" description="Helical" evidence="12">
    <location>
        <begin position="50"/>
        <end position="71"/>
    </location>
</feature>
<keyword evidence="5 12" id="KW-0812">Transmembrane</keyword>
<keyword evidence="7 12" id="KW-1133">Transmembrane helix</keyword>
<keyword evidence="6 13" id="KW-0548">Nucleotidyltransferase</keyword>
<gene>
    <name evidence="13" type="ORF">MGWOODY_Clf2105</name>
</gene>
<organism evidence="13">
    <name type="scientific">hydrothermal vent metagenome</name>
    <dbReference type="NCBI Taxonomy" id="652676"/>
    <lineage>
        <taxon>unclassified sequences</taxon>
        <taxon>metagenomes</taxon>
        <taxon>ecological metagenomes</taxon>
    </lineage>
</organism>
<dbReference type="GO" id="GO:0005886">
    <property type="term" value="C:plasma membrane"/>
    <property type="evidence" value="ECO:0007669"/>
    <property type="project" value="UniProtKB-SubCell"/>
</dbReference>
<evidence type="ECO:0000256" key="8">
    <source>
        <dbReference type="ARBA" id="ARBA00023098"/>
    </source>
</evidence>
<protein>
    <submittedName>
        <fullName evidence="13">Phosphatidate cytidylyltransferase</fullName>
        <ecNumber evidence="13">2.7.7.41</ecNumber>
    </submittedName>
</protein>
<keyword evidence="8" id="KW-0443">Lipid metabolism</keyword>
<dbReference type="PANTHER" id="PTHR46382">
    <property type="entry name" value="PHOSPHATIDATE CYTIDYLYLTRANSFERASE"/>
    <property type="match status" value="1"/>
</dbReference>